<feature type="region of interest" description="Disordered" evidence="1">
    <location>
        <begin position="51"/>
        <end position="107"/>
    </location>
</feature>
<comment type="caution">
    <text evidence="2">The sequence shown here is derived from an EMBL/GenBank/DDBJ whole genome shotgun (WGS) entry which is preliminary data.</text>
</comment>
<dbReference type="AlphaFoldDB" id="A0AAD7T874"/>
<dbReference type="Proteomes" id="UP001221898">
    <property type="component" value="Unassembled WGS sequence"/>
</dbReference>
<evidence type="ECO:0000313" key="3">
    <source>
        <dbReference type="Proteomes" id="UP001221898"/>
    </source>
</evidence>
<dbReference type="EMBL" id="JAINUG010000007">
    <property type="protein sequence ID" value="KAJ8416214.1"/>
    <property type="molecule type" value="Genomic_DNA"/>
</dbReference>
<proteinExistence type="predicted"/>
<accession>A0AAD7T874</accession>
<sequence>MTEIKRSSLGAIPKQLTPSLPLLPRRNVTLVSGNGIELREMEEAIRELEERLGMQRQRKTGATETATSAELQSPAVRQERAPERPDGASVVRPTPPPMASASVPVNT</sequence>
<protein>
    <submittedName>
        <fullName evidence="2">Uncharacterized protein</fullName>
    </submittedName>
</protein>
<feature type="compositionally biased region" description="Polar residues" evidence="1">
    <location>
        <begin position="60"/>
        <end position="71"/>
    </location>
</feature>
<keyword evidence="3" id="KW-1185">Reference proteome</keyword>
<reference evidence="2" key="1">
    <citation type="journal article" date="2023" name="Science">
        <title>Genome structures resolve the early diversification of teleost fishes.</title>
        <authorList>
            <person name="Parey E."/>
            <person name="Louis A."/>
            <person name="Montfort J."/>
            <person name="Bouchez O."/>
            <person name="Roques C."/>
            <person name="Iampietro C."/>
            <person name="Lluch J."/>
            <person name="Castinel A."/>
            <person name="Donnadieu C."/>
            <person name="Desvignes T."/>
            <person name="Floi Bucao C."/>
            <person name="Jouanno E."/>
            <person name="Wen M."/>
            <person name="Mejri S."/>
            <person name="Dirks R."/>
            <person name="Jansen H."/>
            <person name="Henkel C."/>
            <person name="Chen W.J."/>
            <person name="Zahm M."/>
            <person name="Cabau C."/>
            <person name="Klopp C."/>
            <person name="Thompson A.W."/>
            <person name="Robinson-Rechavi M."/>
            <person name="Braasch I."/>
            <person name="Lecointre G."/>
            <person name="Bobe J."/>
            <person name="Postlethwait J.H."/>
            <person name="Berthelot C."/>
            <person name="Roest Crollius H."/>
            <person name="Guiguen Y."/>
        </authorList>
    </citation>
    <scope>NUCLEOTIDE SEQUENCE</scope>
    <source>
        <strain evidence="2">NC1722</strain>
    </source>
</reference>
<feature type="compositionally biased region" description="Basic and acidic residues" evidence="1">
    <location>
        <begin position="77"/>
        <end position="86"/>
    </location>
</feature>
<organism evidence="2 3">
    <name type="scientific">Aldrovandia affinis</name>
    <dbReference type="NCBI Taxonomy" id="143900"/>
    <lineage>
        <taxon>Eukaryota</taxon>
        <taxon>Metazoa</taxon>
        <taxon>Chordata</taxon>
        <taxon>Craniata</taxon>
        <taxon>Vertebrata</taxon>
        <taxon>Euteleostomi</taxon>
        <taxon>Actinopterygii</taxon>
        <taxon>Neopterygii</taxon>
        <taxon>Teleostei</taxon>
        <taxon>Notacanthiformes</taxon>
        <taxon>Halosauridae</taxon>
        <taxon>Aldrovandia</taxon>
    </lineage>
</organism>
<name>A0AAD7T874_9TELE</name>
<evidence type="ECO:0000313" key="2">
    <source>
        <dbReference type="EMBL" id="KAJ8416214.1"/>
    </source>
</evidence>
<evidence type="ECO:0000256" key="1">
    <source>
        <dbReference type="SAM" id="MobiDB-lite"/>
    </source>
</evidence>
<gene>
    <name evidence="2" type="ORF">AAFF_G00382360</name>
</gene>